<feature type="transmembrane region" description="Helical" evidence="1">
    <location>
        <begin position="105"/>
        <end position="123"/>
    </location>
</feature>
<dbReference type="EMBL" id="JBHULX010000002">
    <property type="protein sequence ID" value="MFD2589888.1"/>
    <property type="molecule type" value="Genomic_DNA"/>
</dbReference>
<feature type="transmembrane region" description="Helical" evidence="1">
    <location>
        <begin position="7"/>
        <end position="28"/>
    </location>
</feature>
<evidence type="ECO:0000313" key="3">
    <source>
        <dbReference type="Proteomes" id="UP001597459"/>
    </source>
</evidence>
<keyword evidence="1" id="KW-1133">Transmembrane helix</keyword>
<gene>
    <name evidence="2" type="ORF">ACFSTE_03540</name>
</gene>
<reference evidence="3" key="1">
    <citation type="journal article" date="2019" name="Int. J. Syst. Evol. Microbiol.">
        <title>The Global Catalogue of Microorganisms (GCM) 10K type strain sequencing project: providing services to taxonomists for standard genome sequencing and annotation.</title>
        <authorList>
            <consortium name="The Broad Institute Genomics Platform"/>
            <consortium name="The Broad Institute Genome Sequencing Center for Infectious Disease"/>
            <person name="Wu L."/>
            <person name="Ma J."/>
        </authorList>
    </citation>
    <scope>NUCLEOTIDE SEQUENCE [LARGE SCALE GENOMIC DNA]</scope>
    <source>
        <strain evidence="3">KCTC 42423</strain>
    </source>
</reference>
<feature type="transmembrane region" description="Helical" evidence="1">
    <location>
        <begin position="48"/>
        <end position="67"/>
    </location>
</feature>
<protein>
    <recommendedName>
        <fullName evidence="4">DoxX family protein</fullName>
    </recommendedName>
</protein>
<feature type="transmembrane region" description="Helical" evidence="1">
    <location>
        <begin position="74"/>
        <end position="93"/>
    </location>
</feature>
<evidence type="ECO:0000313" key="2">
    <source>
        <dbReference type="EMBL" id="MFD2589888.1"/>
    </source>
</evidence>
<evidence type="ECO:0000256" key="1">
    <source>
        <dbReference type="SAM" id="Phobius"/>
    </source>
</evidence>
<dbReference type="Proteomes" id="UP001597459">
    <property type="component" value="Unassembled WGS sequence"/>
</dbReference>
<evidence type="ECO:0008006" key="4">
    <source>
        <dbReference type="Google" id="ProtNLM"/>
    </source>
</evidence>
<proteinExistence type="predicted"/>
<comment type="caution">
    <text evidence="2">The sequence shown here is derived from an EMBL/GenBank/DDBJ whole genome shotgun (WGS) entry which is preliminary data.</text>
</comment>
<dbReference type="RefSeq" id="WP_378256171.1">
    <property type="nucleotide sequence ID" value="NZ_JBHSJV010000001.1"/>
</dbReference>
<keyword evidence="3" id="KW-1185">Reference proteome</keyword>
<keyword evidence="1" id="KW-0812">Transmembrane</keyword>
<accession>A0ABW5N414</accession>
<organism evidence="2 3">
    <name type="scientific">Aquimarina hainanensis</name>
    <dbReference type="NCBI Taxonomy" id="1578017"/>
    <lineage>
        <taxon>Bacteria</taxon>
        <taxon>Pseudomonadati</taxon>
        <taxon>Bacteroidota</taxon>
        <taxon>Flavobacteriia</taxon>
        <taxon>Flavobacteriales</taxon>
        <taxon>Flavobacteriaceae</taxon>
        <taxon>Aquimarina</taxon>
    </lineage>
</organism>
<sequence>MKLKISLLWLFLAVGFILHHIYGLFGVYYHESLMMEGATGEVPLIHHIYRILFEGIALIFCLLSLEITAKFYKWIAFVWAILLGGYNVYHLVASFMYEASNISEILILGWMVAVSALLILNGYKWIKNGQE</sequence>
<name>A0ABW5N414_9FLAO</name>
<keyword evidence="1" id="KW-0472">Membrane</keyword>